<proteinExistence type="predicted"/>
<reference evidence="2" key="1">
    <citation type="submission" date="2018-10" db="EMBL/GenBank/DDBJ databases">
        <title>Fifty Aureobasidium pullulans genomes reveal a recombining polyextremotolerant generalist.</title>
        <authorList>
            <person name="Gostincar C."/>
            <person name="Turk M."/>
            <person name="Zajc J."/>
            <person name="Gunde-Cimerman N."/>
        </authorList>
    </citation>
    <scope>NUCLEOTIDE SEQUENCE [LARGE SCALE GENOMIC DNA]</scope>
    <source>
        <strain evidence="2">EXF-10085</strain>
    </source>
</reference>
<dbReference type="AlphaFoldDB" id="A0A4S9DDK7"/>
<protein>
    <submittedName>
        <fullName evidence="2">Uncharacterized protein</fullName>
    </submittedName>
</protein>
<feature type="compositionally biased region" description="Polar residues" evidence="1">
    <location>
        <begin position="1"/>
        <end position="15"/>
    </location>
</feature>
<gene>
    <name evidence="2" type="ORF">D6D13_00517</name>
</gene>
<accession>A0A4S9DDK7</accession>
<comment type="caution">
    <text evidence="2">The sequence shown here is derived from an EMBL/GenBank/DDBJ whole genome shotgun (WGS) entry which is preliminary data.</text>
</comment>
<organism evidence="2">
    <name type="scientific">Aureobasidium pullulans</name>
    <name type="common">Black yeast</name>
    <name type="synonym">Pullularia pullulans</name>
    <dbReference type="NCBI Taxonomy" id="5580"/>
    <lineage>
        <taxon>Eukaryota</taxon>
        <taxon>Fungi</taxon>
        <taxon>Dikarya</taxon>
        <taxon>Ascomycota</taxon>
        <taxon>Pezizomycotina</taxon>
        <taxon>Dothideomycetes</taxon>
        <taxon>Dothideomycetidae</taxon>
        <taxon>Dothideales</taxon>
        <taxon>Saccotheciaceae</taxon>
        <taxon>Aureobasidium</taxon>
    </lineage>
</organism>
<evidence type="ECO:0000256" key="1">
    <source>
        <dbReference type="SAM" id="MobiDB-lite"/>
    </source>
</evidence>
<sequence>MAPRKQTVSQNSPPTKRQLRSKKSTSGNRPHLRFLDLSPELRNNICNNIIEDSSLILLRIDLNFSPLSRQQNHPL</sequence>
<name>A0A4S9DDK7_AURPU</name>
<feature type="region of interest" description="Disordered" evidence="1">
    <location>
        <begin position="1"/>
        <end position="32"/>
    </location>
</feature>
<evidence type="ECO:0000313" key="2">
    <source>
        <dbReference type="EMBL" id="THX17790.1"/>
    </source>
</evidence>
<dbReference type="EMBL" id="QZAS01000001">
    <property type="protein sequence ID" value="THX17790.1"/>
    <property type="molecule type" value="Genomic_DNA"/>
</dbReference>